<evidence type="ECO:0000313" key="2">
    <source>
        <dbReference type="Proteomes" id="UP000518266"/>
    </source>
</evidence>
<dbReference type="SUPFAM" id="SSF56219">
    <property type="entry name" value="DNase I-like"/>
    <property type="match status" value="1"/>
</dbReference>
<dbReference type="AlphaFoldDB" id="A0A7J5Z253"/>
<dbReference type="OrthoDB" id="10061407at2759"/>
<sequence>MCVYPLLRLPLGASTLWCVCVYPWCIYPWCVYPLVHQPPWCVYPLVRLPLVHLPLVRVRLPPAASTPWCVYPLVRVRLPPGASTPWCIYPLVRVRLPPVVQELVLIPVHTKPSNAEAELNALDDEVESAREINIMILGDFNADGPHLSNEQKETLRISSAPYHWLIDDDVVT</sequence>
<dbReference type="Gene3D" id="3.60.10.10">
    <property type="entry name" value="Endonuclease/exonuclease/phosphatase"/>
    <property type="match status" value="1"/>
</dbReference>
<accession>A0A7J5Z253</accession>
<comment type="caution">
    <text evidence="1">The sequence shown here is derived from an EMBL/GenBank/DDBJ whole genome shotgun (WGS) entry which is preliminary data.</text>
</comment>
<evidence type="ECO:0008006" key="3">
    <source>
        <dbReference type="Google" id="ProtNLM"/>
    </source>
</evidence>
<dbReference type="Proteomes" id="UP000518266">
    <property type="component" value="Unassembled WGS sequence"/>
</dbReference>
<evidence type="ECO:0000313" key="1">
    <source>
        <dbReference type="EMBL" id="KAF3855726.1"/>
    </source>
</evidence>
<dbReference type="PANTHER" id="PTHR11371">
    <property type="entry name" value="DEOXYRIBONUCLEASE"/>
    <property type="match status" value="1"/>
</dbReference>
<dbReference type="EMBL" id="JAAKFY010000006">
    <property type="protein sequence ID" value="KAF3855726.1"/>
    <property type="molecule type" value="Genomic_DNA"/>
</dbReference>
<organism evidence="1 2">
    <name type="scientific">Dissostichus mawsoni</name>
    <name type="common">Antarctic cod</name>
    <dbReference type="NCBI Taxonomy" id="36200"/>
    <lineage>
        <taxon>Eukaryota</taxon>
        <taxon>Metazoa</taxon>
        <taxon>Chordata</taxon>
        <taxon>Craniata</taxon>
        <taxon>Vertebrata</taxon>
        <taxon>Euteleostomi</taxon>
        <taxon>Actinopterygii</taxon>
        <taxon>Neopterygii</taxon>
        <taxon>Teleostei</taxon>
        <taxon>Neoteleostei</taxon>
        <taxon>Acanthomorphata</taxon>
        <taxon>Eupercaria</taxon>
        <taxon>Perciformes</taxon>
        <taxon>Notothenioidei</taxon>
        <taxon>Nototheniidae</taxon>
        <taxon>Dissostichus</taxon>
    </lineage>
</organism>
<name>A0A7J5Z253_DISMA</name>
<keyword evidence="2" id="KW-1185">Reference proteome</keyword>
<dbReference type="GO" id="GO:0006308">
    <property type="term" value="P:DNA catabolic process"/>
    <property type="evidence" value="ECO:0007669"/>
    <property type="project" value="TreeGrafter"/>
</dbReference>
<dbReference type="InterPro" id="IPR036691">
    <property type="entry name" value="Endo/exonu/phosph_ase_sf"/>
</dbReference>
<dbReference type="PANTHER" id="PTHR11371:SF26">
    <property type="entry name" value="DEOXYRIBONUCLEASE"/>
    <property type="match status" value="1"/>
</dbReference>
<proteinExistence type="predicted"/>
<dbReference type="GO" id="GO:0003677">
    <property type="term" value="F:DNA binding"/>
    <property type="evidence" value="ECO:0007669"/>
    <property type="project" value="TreeGrafter"/>
</dbReference>
<protein>
    <recommendedName>
        <fullName evidence="3">Endonuclease/exonuclease/phosphatase domain-containing protein</fullName>
    </recommendedName>
</protein>
<dbReference type="GO" id="GO:0005634">
    <property type="term" value="C:nucleus"/>
    <property type="evidence" value="ECO:0007669"/>
    <property type="project" value="TreeGrafter"/>
</dbReference>
<gene>
    <name evidence="1" type="ORF">F7725_016449</name>
</gene>
<dbReference type="GO" id="GO:0004530">
    <property type="term" value="F:deoxyribonuclease I activity"/>
    <property type="evidence" value="ECO:0007669"/>
    <property type="project" value="TreeGrafter"/>
</dbReference>
<reference evidence="1 2" key="1">
    <citation type="submission" date="2020-03" db="EMBL/GenBank/DDBJ databases">
        <title>Dissostichus mawsoni Genome sequencing and assembly.</title>
        <authorList>
            <person name="Park H."/>
        </authorList>
    </citation>
    <scope>NUCLEOTIDE SEQUENCE [LARGE SCALE GENOMIC DNA]</scope>
    <source>
        <strain evidence="1">DM0001</strain>
        <tissue evidence="1">Muscle</tissue>
    </source>
</reference>